<protein>
    <submittedName>
        <fullName evidence="2">DUF1631 family protein</fullName>
    </submittedName>
</protein>
<evidence type="ECO:0000313" key="2">
    <source>
        <dbReference type="EMBL" id="MVQ31563.1"/>
    </source>
</evidence>
<evidence type="ECO:0000256" key="1">
    <source>
        <dbReference type="SAM" id="MobiDB-lite"/>
    </source>
</evidence>
<dbReference type="Proteomes" id="UP000469385">
    <property type="component" value="Unassembled WGS sequence"/>
</dbReference>
<feature type="compositionally biased region" description="Low complexity" evidence="1">
    <location>
        <begin position="311"/>
        <end position="331"/>
    </location>
</feature>
<dbReference type="EMBL" id="WSEL01000009">
    <property type="protein sequence ID" value="MVQ31563.1"/>
    <property type="molecule type" value="Genomic_DNA"/>
</dbReference>
<sequence>MAARFQSGDLLVDRGPAQPDPRSRCVRAAIHSARTQCPLRGLAIPGRGGYKSAKPIRAVTSAPSLLPVYRACIKEAAAQGRDLMQRAILRAQGTTAGRLARAADPLERQLVHDALQLLARHEGALSVAYPQALLAEFSLAIAGNGTPRPAGTLSFAELELVDDDQVQEGVEVLRTQQAVASAVEGELVQLNALVCAAQGLRNVQSDRNPLRPDAYVRSLRTVVQQSPVPARVRTRWLQFLGEALGPELAHDYGRLSASLRAQGVSGAGFQIVASAPARAPGAADAAAAPQPSTLLTIRSLQRLLSGELEPDAPGGARGGAHAPAPAGANGAPATAFAETLPAAFEVLQEIRHVDAVMRRLRQREREAGQGTAGLREALKSEVHRPGQALALEVVSLMVENLAGDERLLQPVRQALLALEPALLRLALADPRFFSDRLHPARRFLDEMTTRSLAWQSEREPGFDAFITPLREAVDALVATHVTGSEPYGFALHTLEDTWTRTQSRERRQREKAVRALLKAEQRNLLASRLATEMQGRNDLALAPPEVAAFLLGPWPQVMAQAQLGDTEGRQDPGGFRAAVPELLWSVLPHTTPAAAARLGRRLPALVETIRQGLQLVGYGQVQVRHFLDRLADLHQRALKGTPAQPHDADSLARGRQELEGLLGPALEGGSWLAPDEAQQTGFMDSALATGQPLFQATEGPGSLVSGADGSPPELPAALQAGSWVDLQLEGGASRWQLSWISPHGTLLMFTGASGRTQSMTPRLAATMVQAGTLRLVSGAAVVDGALDAVAQAALRNSAERPGS</sequence>
<feature type="region of interest" description="Disordered" evidence="1">
    <location>
        <begin position="1"/>
        <end position="22"/>
    </location>
</feature>
<organism evidence="2 3">
    <name type="scientific">Ramlibacter pinisoli</name>
    <dbReference type="NCBI Taxonomy" id="2682844"/>
    <lineage>
        <taxon>Bacteria</taxon>
        <taxon>Pseudomonadati</taxon>
        <taxon>Pseudomonadota</taxon>
        <taxon>Betaproteobacteria</taxon>
        <taxon>Burkholderiales</taxon>
        <taxon>Comamonadaceae</taxon>
        <taxon>Ramlibacter</taxon>
    </lineage>
</organism>
<dbReference type="AlphaFoldDB" id="A0A6N8IZY9"/>
<name>A0A6N8IZY9_9BURK</name>
<accession>A0A6N8IZY9</accession>
<gene>
    <name evidence="2" type="ORF">GON04_19050</name>
</gene>
<evidence type="ECO:0000313" key="3">
    <source>
        <dbReference type="Proteomes" id="UP000469385"/>
    </source>
</evidence>
<reference evidence="2 3" key="1">
    <citation type="submission" date="2019-12" db="EMBL/GenBank/DDBJ databases">
        <authorList>
            <person name="Huq M.A."/>
        </authorList>
    </citation>
    <scope>NUCLEOTIDE SEQUENCE [LARGE SCALE GENOMIC DNA]</scope>
    <source>
        <strain evidence="2 3">MAH-25</strain>
    </source>
</reference>
<feature type="region of interest" description="Disordered" evidence="1">
    <location>
        <begin position="307"/>
        <end position="331"/>
    </location>
</feature>
<dbReference type="InterPro" id="IPR012434">
    <property type="entry name" value="DUF1631"/>
</dbReference>
<proteinExistence type="predicted"/>
<keyword evidence="3" id="KW-1185">Reference proteome</keyword>
<comment type="caution">
    <text evidence="2">The sequence shown here is derived from an EMBL/GenBank/DDBJ whole genome shotgun (WGS) entry which is preliminary data.</text>
</comment>
<dbReference type="Pfam" id="PF07793">
    <property type="entry name" value="DUF1631"/>
    <property type="match status" value="1"/>
</dbReference>